<feature type="domain" description="Tyr recombinase" evidence="5">
    <location>
        <begin position="59"/>
        <end position="272"/>
    </location>
</feature>
<evidence type="ECO:0000313" key="7">
    <source>
        <dbReference type="EMBL" id="AUB59885.1"/>
    </source>
</evidence>
<dbReference type="EMBL" id="CP017766">
    <property type="protein sequence ID" value="AUB56247.1"/>
    <property type="molecule type" value="Genomic_DNA"/>
</dbReference>
<accession>A0A2H4VP52</accession>
<dbReference type="GO" id="GO:0015074">
    <property type="term" value="P:DNA integration"/>
    <property type="evidence" value="ECO:0007669"/>
    <property type="project" value="UniProtKB-KW"/>
</dbReference>
<dbReference type="Gene3D" id="1.10.443.10">
    <property type="entry name" value="Intergrase catalytic core"/>
    <property type="match status" value="1"/>
</dbReference>
<dbReference type="CDD" id="cd00397">
    <property type="entry name" value="DNA_BRE_C"/>
    <property type="match status" value="1"/>
</dbReference>
<keyword evidence="4" id="KW-0175">Coiled coil</keyword>
<proteinExistence type="predicted"/>
<keyword evidence="1" id="KW-0229">DNA integration</keyword>
<keyword evidence="3" id="KW-0233">DNA recombination</keyword>
<dbReference type="GO" id="GO:0006310">
    <property type="term" value="P:DNA recombination"/>
    <property type="evidence" value="ECO:0007669"/>
    <property type="project" value="UniProtKB-KW"/>
</dbReference>
<evidence type="ECO:0000256" key="2">
    <source>
        <dbReference type="ARBA" id="ARBA00023125"/>
    </source>
</evidence>
<dbReference type="PANTHER" id="PTHR30349">
    <property type="entry name" value="PHAGE INTEGRASE-RELATED"/>
    <property type="match status" value="1"/>
</dbReference>
<evidence type="ECO:0000313" key="6">
    <source>
        <dbReference type="EMBL" id="AUB56247.1"/>
    </source>
</evidence>
<dbReference type="InterPro" id="IPR013762">
    <property type="entry name" value="Integrase-like_cat_sf"/>
</dbReference>
<accession>A0A2H4VDS2</accession>
<dbReference type="PROSITE" id="PS51898">
    <property type="entry name" value="TYR_RECOMBINASE"/>
    <property type="match status" value="1"/>
</dbReference>
<reference evidence="8 9" key="1">
    <citation type="submission" date="2016-10" db="EMBL/GenBank/DDBJ databases">
        <title>Comparative genomics between deep and shallow subseafloor isolates.</title>
        <authorList>
            <person name="Ishii S."/>
            <person name="Miller J.R."/>
            <person name="Sutton G."/>
            <person name="Suzuki S."/>
            <person name="Methe B."/>
            <person name="Inagaki F."/>
            <person name="Imachi H."/>
        </authorList>
    </citation>
    <scope>NUCLEOTIDE SEQUENCE [LARGE SCALE GENOMIC DNA]</scope>
    <source>
        <strain evidence="7 8">A8p</strain>
        <strain evidence="6 9">MO-MB1</strain>
    </source>
</reference>
<dbReference type="InterPro" id="IPR011010">
    <property type="entry name" value="DNA_brk_join_enz"/>
</dbReference>
<dbReference type="SUPFAM" id="SSF56349">
    <property type="entry name" value="DNA breaking-rejoining enzymes"/>
    <property type="match status" value="1"/>
</dbReference>
<name>A0A2H4VDS2_9EURY</name>
<keyword evidence="2" id="KW-0238">DNA-binding</keyword>
<organism evidence="6 9">
    <name type="scientific">Methanobacterium subterraneum</name>
    <dbReference type="NCBI Taxonomy" id="59277"/>
    <lineage>
        <taxon>Archaea</taxon>
        <taxon>Methanobacteriati</taxon>
        <taxon>Methanobacteriota</taxon>
        <taxon>Methanomada group</taxon>
        <taxon>Methanobacteria</taxon>
        <taxon>Methanobacteriales</taxon>
        <taxon>Methanobacteriaceae</taxon>
        <taxon>Methanobacterium</taxon>
    </lineage>
</organism>
<keyword evidence="8" id="KW-1185">Reference proteome</keyword>
<evidence type="ECO:0000256" key="4">
    <source>
        <dbReference type="SAM" id="Coils"/>
    </source>
</evidence>
<dbReference type="RefSeq" id="WP_232728027.1">
    <property type="nucleotide sequence ID" value="NZ_CP017766.1"/>
</dbReference>
<dbReference type="GeneID" id="35124677"/>
<protein>
    <submittedName>
        <fullName evidence="6">Integrase</fullName>
    </submittedName>
</protein>
<evidence type="ECO:0000256" key="3">
    <source>
        <dbReference type="ARBA" id="ARBA00023172"/>
    </source>
</evidence>
<evidence type="ECO:0000313" key="9">
    <source>
        <dbReference type="Proteomes" id="UP000232806"/>
    </source>
</evidence>
<dbReference type="Proteomes" id="UP000232631">
    <property type="component" value="Chromosome"/>
</dbReference>
<dbReference type="InterPro" id="IPR050090">
    <property type="entry name" value="Tyrosine_recombinase_XerCD"/>
</dbReference>
<dbReference type="EMBL" id="CP017768">
    <property type="protein sequence ID" value="AUB59885.1"/>
    <property type="molecule type" value="Genomic_DNA"/>
</dbReference>
<feature type="coiled-coil region" evidence="4">
    <location>
        <begin position="293"/>
        <end position="320"/>
    </location>
</feature>
<dbReference type="AlphaFoldDB" id="A0A2H4VDS2"/>
<evidence type="ECO:0000256" key="1">
    <source>
        <dbReference type="ARBA" id="ARBA00022908"/>
    </source>
</evidence>
<dbReference type="Proteomes" id="UP000232806">
    <property type="component" value="Chromosome"/>
</dbReference>
<dbReference type="GO" id="GO:0003677">
    <property type="term" value="F:DNA binding"/>
    <property type="evidence" value="ECO:0007669"/>
    <property type="project" value="UniProtKB-KW"/>
</dbReference>
<evidence type="ECO:0000313" key="8">
    <source>
        <dbReference type="Proteomes" id="UP000232631"/>
    </source>
</evidence>
<dbReference type="Pfam" id="PF00589">
    <property type="entry name" value="Phage_integrase"/>
    <property type="match status" value="1"/>
</dbReference>
<dbReference type="KEGG" id="msub:BK009_03860"/>
<sequence length="348" mass="40589">MDRKVTLNLLRYKKFLIDDGKAPSTINLNFAAIKSFYKAFQIILPEIVMDKGDLGLEKNQGKRLKKKDILKMIGVASPRERALIYLMALSGMGQQEARNLTIKVLLDSASEAIDVDMKSLDDLYSHEELVLKEVLILTIRRKKVKYRHQTFSPPEVTRELINYLKERCYGRNENIRVHSIYDKIFVNKHGGELSCDSIVTNFRRTGQEAGFTKENGSYSFWRSHAMRKYFISKIINKTGEKIIADYMAGHKISEQDRTYWMANPYDLKKLYLRTLPLLSIDNAKVRDVDSDELKIVEADSKRKDERIEALEKRQEDYDKQQDFVDQLLHNEEFRERFFGHSSSNGNLK</sequence>
<dbReference type="PANTHER" id="PTHR30349:SF41">
    <property type="entry name" value="INTEGRASE_RECOMBINASE PROTEIN MJ0367-RELATED"/>
    <property type="match status" value="1"/>
</dbReference>
<evidence type="ECO:0000259" key="5">
    <source>
        <dbReference type="PROSITE" id="PS51898"/>
    </source>
</evidence>
<gene>
    <name evidence="6" type="ORF">BK007_09635</name>
    <name evidence="7" type="ORF">BK009_03860</name>
</gene>
<dbReference type="InterPro" id="IPR002104">
    <property type="entry name" value="Integrase_catalytic"/>
</dbReference>